<dbReference type="InterPro" id="IPR027443">
    <property type="entry name" value="IPNS-like_sf"/>
</dbReference>
<sequence length="118" mass="13309">MVLDSLTSALSRIGCKVLYKRTFMSNLSLLRKRGNTSKQFGGSLPVEKVQELASRNLKDAPLRYIRPDVEFDEVSIDKSLQIPVIDTSKLVDNQLGQDDNKELAKLHVACRDWGTFQV</sequence>
<dbReference type="Gene3D" id="2.60.120.330">
    <property type="entry name" value="B-lactam Antibiotic, Isopenicillin N Synthase, Chain"/>
    <property type="match status" value="1"/>
</dbReference>
<evidence type="ECO:0000313" key="1">
    <source>
        <dbReference type="EMBL" id="MBX37446.1"/>
    </source>
</evidence>
<organism evidence="1">
    <name type="scientific">Rhizophora mucronata</name>
    <name type="common">Asiatic mangrove</name>
    <dbReference type="NCBI Taxonomy" id="61149"/>
    <lineage>
        <taxon>Eukaryota</taxon>
        <taxon>Viridiplantae</taxon>
        <taxon>Streptophyta</taxon>
        <taxon>Embryophyta</taxon>
        <taxon>Tracheophyta</taxon>
        <taxon>Spermatophyta</taxon>
        <taxon>Magnoliopsida</taxon>
        <taxon>eudicotyledons</taxon>
        <taxon>Gunneridae</taxon>
        <taxon>Pentapetalae</taxon>
        <taxon>rosids</taxon>
        <taxon>fabids</taxon>
        <taxon>Malpighiales</taxon>
        <taxon>Rhizophoraceae</taxon>
        <taxon>Rhizophora</taxon>
    </lineage>
</organism>
<dbReference type="SUPFAM" id="SSF51197">
    <property type="entry name" value="Clavaminate synthase-like"/>
    <property type="match status" value="1"/>
</dbReference>
<protein>
    <submittedName>
        <fullName evidence="1">Uncharacterized protein</fullName>
    </submittedName>
</protein>
<accession>A0A2P2N4W6</accession>
<dbReference type="EMBL" id="GGEC01056962">
    <property type="protein sequence ID" value="MBX37446.1"/>
    <property type="molecule type" value="Transcribed_RNA"/>
</dbReference>
<dbReference type="AlphaFoldDB" id="A0A2P2N4W6"/>
<reference evidence="1" key="1">
    <citation type="submission" date="2018-02" db="EMBL/GenBank/DDBJ databases">
        <title>Rhizophora mucronata_Transcriptome.</title>
        <authorList>
            <person name="Meera S.P."/>
            <person name="Sreeshan A."/>
            <person name="Augustine A."/>
        </authorList>
    </citation>
    <scope>NUCLEOTIDE SEQUENCE</scope>
    <source>
        <tissue evidence="1">Leaf</tissue>
    </source>
</reference>
<proteinExistence type="predicted"/>
<name>A0A2P2N4W6_RHIMU</name>